<keyword evidence="1" id="KW-0472">Membrane</keyword>
<keyword evidence="3" id="KW-1185">Reference proteome</keyword>
<feature type="transmembrane region" description="Helical" evidence="1">
    <location>
        <begin position="33"/>
        <end position="51"/>
    </location>
</feature>
<reference evidence="2" key="1">
    <citation type="submission" date="2020-05" db="EMBL/GenBank/DDBJ databases">
        <title>Mycena genomes resolve the evolution of fungal bioluminescence.</title>
        <authorList>
            <person name="Tsai I.J."/>
        </authorList>
    </citation>
    <scope>NUCLEOTIDE SEQUENCE</scope>
    <source>
        <strain evidence="2">CCC161011</strain>
    </source>
</reference>
<evidence type="ECO:0000313" key="2">
    <source>
        <dbReference type="EMBL" id="KAF7358239.1"/>
    </source>
</evidence>
<name>A0A8H7D176_9AGAR</name>
<organism evidence="2 3">
    <name type="scientific">Mycena venus</name>
    <dbReference type="NCBI Taxonomy" id="2733690"/>
    <lineage>
        <taxon>Eukaryota</taxon>
        <taxon>Fungi</taxon>
        <taxon>Dikarya</taxon>
        <taxon>Basidiomycota</taxon>
        <taxon>Agaricomycotina</taxon>
        <taxon>Agaricomycetes</taxon>
        <taxon>Agaricomycetidae</taxon>
        <taxon>Agaricales</taxon>
        <taxon>Marasmiineae</taxon>
        <taxon>Mycenaceae</taxon>
        <taxon>Mycena</taxon>
    </lineage>
</organism>
<protein>
    <submittedName>
        <fullName evidence="2">Uncharacterized protein</fullName>
    </submittedName>
</protein>
<keyword evidence="1" id="KW-1133">Transmembrane helix</keyword>
<dbReference type="EMBL" id="JACAZI010000006">
    <property type="protein sequence ID" value="KAF7358239.1"/>
    <property type="molecule type" value="Genomic_DNA"/>
</dbReference>
<dbReference type="AlphaFoldDB" id="A0A8H7D176"/>
<comment type="caution">
    <text evidence="2">The sequence shown here is derived from an EMBL/GenBank/DDBJ whole genome shotgun (WGS) entry which is preliminary data.</text>
</comment>
<evidence type="ECO:0000256" key="1">
    <source>
        <dbReference type="SAM" id="Phobius"/>
    </source>
</evidence>
<gene>
    <name evidence="2" type="ORF">MVEN_00872800</name>
</gene>
<evidence type="ECO:0000313" key="3">
    <source>
        <dbReference type="Proteomes" id="UP000620124"/>
    </source>
</evidence>
<dbReference type="Proteomes" id="UP000620124">
    <property type="component" value="Unassembled WGS sequence"/>
</dbReference>
<sequence length="68" mass="7546">MEYATGPNMPSLSMIQSPVLYGTGTRNRALETTLQMIMPILALGFCSGLSTTKRRRMQTRGEFGIHQP</sequence>
<proteinExistence type="predicted"/>
<accession>A0A8H7D176</accession>
<keyword evidence="1" id="KW-0812">Transmembrane</keyword>